<evidence type="ECO:0000313" key="4">
    <source>
        <dbReference type="Proteomes" id="UP000807115"/>
    </source>
</evidence>
<reference evidence="3" key="2">
    <citation type="submission" date="2020-10" db="EMBL/GenBank/DDBJ databases">
        <authorList>
            <person name="Cooper E.A."/>
            <person name="Brenton Z.W."/>
            <person name="Flinn B.S."/>
            <person name="Jenkins J."/>
            <person name="Shu S."/>
            <person name="Flowers D."/>
            <person name="Luo F."/>
            <person name="Wang Y."/>
            <person name="Xia P."/>
            <person name="Barry K."/>
            <person name="Daum C."/>
            <person name="Lipzen A."/>
            <person name="Yoshinaga Y."/>
            <person name="Schmutz J."/>
            <person name="Saski C."/>
            <person name="Vermerris W."/>
            <person name="Kresovich S."/>
        </authorList>
    </citation>
    <scope>NUCLEOTIDE SEQUENCE</scope>
</reference>
<name>A0A921QNM3_SORBI</name>
<sequence>MPLPIAFTWKQSAKDFTLTILGRPISPPSSLHRAAPSPTCSASLPCPQRRRRRPPPLPGAPPPSPMPAAPPPSSPAPRRAPLPRPGARPRHAADPRPRPAPAFAPHPGARPRPSATFEAGRGSTSAPLFSSQQRSGIQVRALVLVGFVSLQGPAAAGLAPR</sequence>
<dbReference type="EMBL" id="CM027685">
    <property type="protein sequence ID" value="KAG0525031.1"/>
    <property type="molecule type" value="Genomic_DNA"/>
</dbReference>
<dbReference type="AlphaFoldDB" id="A0A921QNM3"/>
<feature type="compositionally biased region" description="Polar residues" evidence="1">
    <location>
        <begin position="122"/>
        <end position="134"/>
    </location>
</feature>
<feature type="compositionally biased region" description="Pro residues" evidence="1">
    <location>
        <begin position="55"/>
        <end position="86"/>
    </location>
</feature>
<dbReference type="Proteomes" id="UP000807115">
    <property type="component" value="Chromosome 6"/>
</dbReference>
<proteinExistence type="predicted"/>
<comment type="caution">
    <text evidence="3">The sequence shown here is derived from an EMBL/GenBank/DDBJ whole genome shotgun (WGS) entry which is preliminary data.</text>
</comment>
<evidence type="ECO:0000313" key="3">
    <source>
        <dbReference type="EMBL" id="KAG0525031.1"/>
    </source>
</evidence>
<evidence type="ECO:0000313" key="2">
    <source>
        <dbReference type="EMBL" id="KAG0525028.1"/>
    </source>
</evidence>
<feature type="compositionally biased region" description="Pro residues" evidence="1">
    <location>
        <begin position="98"/>
        <end position="110"/>
    </location>
</feature>
<organism evidence="3 4">
    <name type="scientific">Sorghum bicolor</name>
    <name type="common">Sorghum</name>
    <name type="synonym">Sorghum vulgare</name>
    <dbReference type="NCBI Taxonomy" id="4558"/>
    <lineage>
        <taxon>Eukaryota</taxon>
        <taxon>Viridiplantae</taxon>
        <taxon>Streptophyta</taxon>
        <taxon>Embryophyta</taxon>
        <taxon>Tracheophyta</taxon>
        <taxon>Spermatophyta</taxon>
        <taxon>Magnoliopsida</taxon>
        <taxon>Liliopsida</taxon>
        <taxon>Poales</taxon>
        <taxon>Poaceae</taxon>
        <taxon>PACMAD clade</taxon>
        <taxon>Panicoideae</taxon>
        <taxon>Andropogonodae</taxon>
        <taxon>Andropogoneae</taxon>
        <taxon>Sorghinae</taxon>
        <taxon>Sorghum</taxon>
    </lineage>
</organism>
<evidence type="ECO:0000256" key="1">
    <source>
        <dbReference type="SAM" id="MobiDB-lite"/>
    </source>
</evidence>
<accession>A0A921QNM3</accession>
<protein>
    <submittedName>
        <fullName evidence="3">Uncharacterized protein</fullName>
    </submittedName>
</protein>
<dbReference type="EMBL" id="CM027685">
    <property type="protein sequence ID" value="KAG0525028.1"/>
    <property type="molecule type" value="Genomic_DNA"/>
</dbReference>
<reference evidence="3" key="1">
    <citation type="journal article" date="2019" name="BMC Genomics">
        <title>A new reference genome for Sorghum bicolor reveals high levels of sequence similarity between sweet and grain genotypes: implications for the genetics of sugar metabolism.</title>
        <authorList>
            <person name="Cooper E.A."/>
            <person name="Brenton Z.W."/>
            <person name="Flinn B.S."/>
            <person name="Jenkins J."/>
            <person name="Shu S."/>
            <person name="Flowers D."/>
            <person name="Luo F."/>
            <person name="Wang Y."/>
            <person name="Xia P."/>
            <person name="Barry K."/>
            <person name="Daum C."/>
            <person name="Lipzen A."/>
            <person name="Yoshinaga Y."/>
            <person name="Schmutz J."/>
            <person name="Saski C."/>
            <person name="Vermerris W."/>
            <person name="Kresovich S."/>
        </authorList>
    </citation>
    <scope>NUCLEOTIDE SEQUENCE</scope>
</reference>
<feature type="region of interest" description="Disordered" evidence="1">
    <location>
        <begin position="21"/>
        <end position="134"/>
    </location>
</feature>
<gene>
    <name evidence="2" type="ORF">BDA96_06G020200</name>
    <name evidence="3" type="ORF">BDA96_06G020500</name>
</gene>